<reference evidence="2" key="1">
    <citation type="submission" date="2018-06" db="EMBL/GenBank/DDBJ databases">
        <title>Genome assembly of Danube salmon.</title>
        <authorList>
            <person name="Macqueen D.J."/>
            <person name="Gundappa M.K."/>
        </authorList>
    </citation>
    <scope>NUCLEOTIDE SEQUENCE [LARGE SCALE GENOMIC DNA]</scope>
</reference>
<proteinExistence type="predicted"/>
<accession>A0A4W5MRU7</accession>
<keyword evidence="2" id="KW-1185">Reference proteome</keyword>
<sequence>HFSNLYFFKEKCIIDRICNNGWGTCPPPSIGDLQDQWPFLFTNVWLCDHFNTLTSIVIDSRLTQVLLNKGKRIVNFFKSQKTKLRREIQCLLNEIDSYIRGNDDLTATAAILLLMTHFKEKDESLFLLADEILYWVL</sequence>
<reference evidence="1" key="2">
    <citation type="submission" date="2025-08" db="UniProtKB">
        <authorList>
            <consortium name="Ensembl"/>
        </authorList>
    </citation>
    <scope>IDENTIFICATION</scope>
</reference>
<evidence type="ECO:0000313" key="1">
    <source>
        <dbReference type="Ensembl" id="ENSHHUP00000040095.1"/>
    </source>
</evidence>
<name>A0A4W5MRU7_9TELE</name>
<organism evidence="1 2">
    <name type="scientific">Hucho hucho</name>
    <name type="common">huchen</name>
    <dbReference type="NCBI Taxonomy" id="62062"/>
    <lineage>
        <taxon>Eukaryota</taxon>
        <taxon>Metazoa</taxon>
        <taxon>Chordata</taxon>
        <taxon>Craniata</taxon>
        <taxon>Vertebrata</taxon>
        <taxon>Euteleostomi</taxon>
        <taxon>Actinopterygii</taxon>
        <taxon>Neopterygii</taxon>
        <taxon>Teleostei</taxon>
        <taxon>Protacanthopterygii</taxon>
        <taxon>Salmoniformes</taxon>
        <taxon>Salmonidae</taxon>
        <taxon>Salmoninae</taxon>
        <taxon>Hucho</taxon>
    </lineage>
</organism>
<reference evidence="1" key="3">
    <citation type="submission" date="2025-09" db="UniProtKB">
        <authorList>
            <consortium name="Ensembl"/>
        </authorList>
    </citation>
    <scope>IDENTIFICATION</scope>
</reference>
<dbReference type="STRING" id="62062.ENSHHUP00000040095"/>
<dbReference type="Ensembl" id="ENSHHUT00000041653.1">
    <property type="protein sequence ID" value="ENSHHUP00000040095.1"/>
    <property type="gene ID" value="ENSHHUG00000024841.1"/>
</dbReference>
<protein>
    <submittedName>
        <fullName evidence="1">Uncharacterized protein</fullName>
    </submittedName>
</protein>
<evidence type="ECO:0000313" key="2">
    <source>
        <dbReference type="Proteomes" id="UP000314982"/>
    </source>
</evidence>
<dbReference type="Proteomes" id="UP000314982">
    <property type="component" value="Unassembled WGS sequence"/>
</dbReference>
<dbReference type="GeneTree" id="ENSGT01060000252598"/>
<dbReference type="AlphaFoldDB" id="A0A4W5MRU7"/>